<evidence type="ECO:0000313" key="3">
    <source>
        <dbReference type="EMBL" id="NFG16680.1"/>
    </source>
</evidence>
<dbReference type="RefSeq" id="WP_012704343.1">
    <property type="nucleotide sequence ID" value="NZ_CP013847.1"/>
</dbReference>
<dbReference type="InterPro" id="IPR001296">
    <property type="entry name" value="Glyco_trans_1"/>
</dbReference>
<name>A0A6B4CRX4_CLOBO</name>
<keyword evidence="3" id="KW-0808">Transferase</keyword>
<dbReference type="InterPro" id="IPR028098">
    <property type="entry name" value="Glyco_trans_4-like_N"/>
</dbReference>
<protein>
    <submittedName>
        <fullName evidence="3">Glycosyltransferase family 4 protein</fullName>
    </submittedName>
</protein>
<reference evidence="3 4" key="1">
    <citation type="submission" date="2019-04" db="EMBL/GenBank/DDBJ databases">
        <title>Genome sequencing of Clostridium botulinum Groups I-IV and Clostridium butyricum.</title>
        <authorList>
            <person name="Brunt J."/>
            <person name="Van Vliet A.H.M."/>
            <person name="Stringer S.C."/>
            <person name="Carter A.T."/>
            <person name="Peck M.W."/>
        </authorList>
    </citation>
    <scope>NUCLEOTIDE SEQUENCE [LARGE SCALE GENOMIC DNA]</scope>
    <source>
        <strain evidence="3 4">IFR 18/037</strain>
    </source>
</reference>
<feature type="domain" description="Glycosyltransferase subfamily 4-like N-terminal" evidence="2">
    <location>
        <begin position="108"/>
        <end position="242"/>
    </location>
</feature>
<evidence type="ECO:0000259" key="2">
    <source>
        <dbReference type="Pfam" id="PF13439"/>
    </source>
</evidence>
<evidence type="ECO:0000259" key="1">
    <source>
        <dbReference type="Pfam" id="PF00534"/>
    </source>
</evidence>
<proteinExistence type="predicted"/>
<evidence type="ECO:0000313" key="4">
    <source>
        <dbReference type="Proteomes" id="UP000478995"/>
    </source>
</evidence>
<dbReference type="GO" id="GO:0016757">
    <property type="term" value="F:glycosyltransferase activity"/>
    <property type="evidence" value="ECO:0007669"/>
    <property type="project" value="InterPro"/>
</dbReference>
<gene>
    <name evidence="3" type="ORF">FC794_07735</name>
</gene>
<organism evidence="3 4">
    <name type="scientific">Clostridium botulinum</name>
    <dbReference type="NCBI Taxonomy" id="1491"/>
    <lineage>
        <taxon>Bacteria</taxon>
        <taxon>Bacillati</taxon>
        <taxon>Bacillota</taxon>
        <taxon>Clostridia</taxon>
        <taxon>Eubacteriales</taxon>
        <taxon>Clostridiaceae</taxon>
        <taxon>Clostridium</taxon>
    </lineage>
</organism>
<dbReference type="AlphaFoldDB" id="A0A6B4CRX4"/>
<dbReference type="Pfam" id="PF00534">
    <property type="entry name" value="Glycos_transf_1"/>
    <property type="match status" value="1"/>
</dbReference>
<dbReference type="EMBL" id="SWOY01000002">
    <property type="protein sequence ID" value="NFG16680.1"/>
    <property type="molecule type" value="Genomic_DNA"/>
</dbReference>
<dbReference type="Pfam" id="PF13439">
    <property type="entry name" value="Glyco_transf_4"/>
    <property type="match status" value="1"/>
</dbReference>
<dbReference type="Gene3D" id="3.40.50.2000">
    <property type="entry name" value="Glycogen Phosphorylase B"/>
    <property type="match status" value="2"/>
</dbReference>
<dbReference type="Proteomes" id="UP000478995">
    <property type="component" value="Unassembled WGS sequence"/>
</dbReference>
<sequence length="442" mass="52053">MKKVLIIAYYFPPLGWSGVQRTLKFVKYLKDFGWQPIVVTVGKTRFSISDKSLLNEVPEDVEVIRIDDVKFKDITDEIKERMREYSKYSFDIISDENLKVEYEKEIESTLEKLRNLFLLPDGNAVWANNVVKGISNRINLNNISIVYTTSAPYSTHLVGYYLKKHYNLPWIADFRDEWTNNPYYNFDVKNIRYKIEKNLEKSLIDFSDKIITTTSMARDNYIKLFNLHQNKAVTITNGYDEEDYMLLNHSKVNDKFSVISNGSFYLDRNPYTFLKAIKNILRMRLIKEDDIEIIFIGTIENEIKNNIEAMDINNIIKYEGYMPHLKSLHKANSANLLLLVVGREDKVKSIFPGKVFEYLRLKKPILALSPRKSVVEELLNETKSGINVEYDDIKSIENSVLEYYNNWKYEKRFQLNESEIKKYERKNLTKKLAEIFDGILEE</sequence>
<feature type="domain" description="Glycosyl transferase family 1" evidence="1">
    <location>
        <begin position="251"/>
        <end position="414"/>
    </location>
</feature>
<accession>A0A6B4CRX4</accession>
<comment type="caution">
    <text evidence="3">The sequence shown here is derived from an EMBL/GenBank/DDBJ whole genome shotgun (WGS) entry which is preliminary data.</text>
</comment>
<dbReference type="SUPFAM" id="SSF53756">
    <property type="entry name" value="UDP-Glycosyltransferase/glycogen phosphorylase"/>
    <property type="match status" value="1"/>
</dbReference>